<proteinExistence type="predicted"/>
<dbReference type="EMBL" id="LAZR01005334">
    <property type="protein sequence ID" value="KKN00797.1"/>
    <property type="molecule type" value="Genomic_DNA"/>
</dbReference>
<gene>
    <name evidence="1" type="ORF">LCGC14_1134220</name>
</gene>
<sequence>MKDCQNIEHKKPCHKKEVCKYCGKSTCSSNYAYHFCQFSMRKFDDADMCGRLAKGDPTDTI</sequence>
<comment type="caution">
    <text evidence="1">The sequence shown here is derived from an EMBL/GenBank/DDBJ whole genome shotgun (WGS) entry which is preliminary data.</text>
</comment>
<accession>A0A0F9MN52</accession>
<protein>
    <submittedName>
        <fullName evidence="1">Uncharacterized protein</fullName>
    </submittedName>
</protein>
<organism evidence="1">
    <name type="scientific">marine sediment metagenome</name>
    <dbReference type="NCBI Taxonomy" id="412755"/>
    <lineage>
        <taxon>unclassified sequences</taxon>
        <taxon>metagenomes</taxon>
        <taxon>ecological metagenomes</taxon>
    </lineage>
</organism>
<name>A0A0F9MN52_9ZZZZ</name>
<evidence type="ECO:0000313" key="1">
    <source>
        <dbReference type="EMBL" id="KKN00797.1"/>
    </source>
</evidence>
<dbReference type="AlphaFoldDB" id="A0A0F9MN52"/>
<reference evidence="1" key="1">
    <citation type="journal article" date="2015" name="Nature">
        <title>Complex archaea that bridge the gap between prokaryotes and eukaryotes.</title>
        <authorList>
            <person name="Spang A."/>
            <person name="Saw J.H."/>
            <person name="Jorgensen S.L."/>
            <person name="Zaremba-Niedzwiedzka K."/>
            <person name="Martijn J."/>
            <person name="Lind A.E."/>
            <person name="van Eijk R."/>
            <person name="Schleper C."/>
            <person name="Guy L."/>
            <person name="Ettema T.J."/>
        </authorList>
    </citation>
    <scope>NUCLEOTIDE SEQUENCE</scope>
</reference>